<dbReference type="PATRIC" id="fig|1005043.3.peg.1756"/>
<dbReference type="InterPro" id="IPR000064">
    <property type="entry name" value="NLP_P60_dom"/>
</dbReference>
<dbReference type="Proteomes" id="UP000004116">
    <property type="component" value="Unassembled WGS sequence"/>
</dbReference>
<evidence type="ECO:0000313" key="6">
    <source>
        <dbReference type="EMBL" id="EGY28166.1"/>
    </source>
</evidence>
<keyword evidence="4" id="KW-0788">Thiol protease</keyword>
<sequence>MVVIPIKNEDGYAKIAYSFVEKDTFSAMPIKTTPKNFAKLIKSMVGKPYGWGNLYFNNDCSSEIRSLMLPFGIFLPRNSADQAQAGKKYIDLSQYSSEERLMYLVKNGKPFTTIIYIRGHVMLYISNVKANGKVIPMTYQNKWGLKPKKKEGRSIIGGSVFLPLLSVYPEDPSLQSLANEKFFKLIYID</sequence>
<dbReference type="Pfam" id="PF00877">
    <property type="entry name" value="NLPC_P60"/>
    <property type="match status" value="1"/>
</dbReference>
<dbReference type="EMBL" id="AGCA01000444">
    <property type="protein sequence ID" value="EGY28166.1"/>
    <property type="molecule type" value="Genomic_DNA"/>
</dbReference>
<keyword evidence="2" id="KW-0645">Protease</keyword>
<evidence type="ECO:0000259" key="5">
    <source>
        <dbReference type="Pfam" id="PF00877"/>
    </source>
</evidence>
<accession>G2H1F8</accession>
<feature type="domain" description="NlpC/P60" evidence="5">
    <location>
        <begin position="46"/>
        <end position="126"/>
    </location>
</feature>
<evidence type="ECO:0000256" key="3">
    <source>
        <dbReference type="ARBA" id="ARBA00022801"/>
    </source>
</evidence>
<dbReference type="GO" id="GO:0006508">
    <property type="term" value="P:proteolysis"/>
    <property type="evidence" value="ECO:0007669"/>
    <property type="project" value="UniProtKB-KW"/>
</dbReference>
<comment type="caution">
    <text evidence="6">The sequence shown here is derived from an EMBL/GenBank/DDBJ whole genome shotgun (WGS) entry which is preliminary data.</text>
</comment>
<name>G2H1F8_9ENTR</name>
<evidence type="ECO:0000256" key="2">
    <source>
        <dbReference type="ARBA" id="ARBA00022670"/>
    </source>
</evidence>
<dbReference type="Gene3D" id="3.90.1720.10">
    <property type="entry name" value="endopeptidase domain like (from Nostoc punctiforme)"/>
    <property type="match status" value="1"/>
</dbReference>
<dbReference type="AlphaFoldDB" id="G2H1F8"/>
<proteinExistence type="inferred from homology"/>
<comment type="similarity">
    <text evidence="1">Belongs to the peptidase C40 family.</text>
</comment>
<organism evidence="6 7">
    <name type="scientific">Candidatus Regiella insecticola 5.15</name>
    <dbReference type="NCBI Taxonomy" id="1005043"/>
    <lineage>
        <taxon>Bacteria</taxon>
        <taxon>Pseudomonadati</taxon>
        <taxon>Pseudomonadota</taxon>
        <taxon>Gammaproteobacteria</taxon>
        <taxon>Enterobacterales</taxon>
        <taxon>Enterobacteriaceae</taxon>
        <taxon>aphid secondary symbionts</taxon>
        <taxon>Candidatus Regiella</taxon>
    </lineage>
</organism>
<keyword evidence="3 6" id="KW-0378">Hydrolase</keyword>
<dbReference type="InterPro" id="IPR038765">
    <property type="entry name" value="Papain-like_cys_pep_sf"/>
</dbReference>
<protein>
    <submittedName>
        <fullName evidence="6">Cell wall-associated hydrolases (Invasion-associated proteins)</fullName>
    </submittedName>
</protein>
<reference evidence="6 7" key="1">
    <citation type="journal article" date="2012" name="Genome Res.">
        <title>Genomic basis of endosymbiont-conferred protection against an insect parasitoid.</title>
        <authorList>
            <person name="Hansen A.K."/>
            <person name="Vorburger C."/>
            <person name="Moran N.A."/>
        </authorList>
    </citation>
    <scope>NUCLEOTIDE SEQUENCE [LARGE SCALE GENOMIC DNA]</scope>
    <source>
        <strain evidence="7">R5.15</strain>
    </source>
</reference>
<dbReference type="GO" id="GO:0008234">
    <property type="term" value="F:cysteine-type peptidase activity"/>
    <property type="evidence" value="ECO:0007669"/>
    <property type="project" value="UniProtKB-KW"/>
</dbReference>
<evidence type="ECO:0000256" key="4">
    <source>
        <dbReference type="ARBA" id="ARBA00022807"/>
    </source>
</evidence>
<evidence type="ECO:0000256" key="1">
    <source>
        <dbReference type="ARBA" id="ARBA00007074"/>
    </source>
</evidence>
<gene>
    <name evidence="6" type="ORF">Rin_00019010</name>
</gene>
<evidence type="ECO:0000313" key="7">
    <source>
        <dbReference type="Proteomes" id="UP000004116"/>
    </source>
</evidence>
<dbReference type="OrthoDB" id="9808890at2"/>
<dbReference type="SUPFAM" id="SSF54001">
    <property type="entry name" value="Cysteine proteinases"/>
    <property type="match status" value="1"/>
</dbReference>
<dbReference type="RefSeq" id="WP_006707538.1">
    <property type="nucleotide sequence ID" value="NZ_AGCA01000444.1"/>
</dbReference>
<keyword evidence="7" id="KW-1185">Reference proteome</keyword>